<dbReference type="AlphaFoldDB" id="A0A1T5AL85"/>
<reference evidence="2" key="1">
    <citation type="submission" date="2017-02" db="EMBL/GenBank/DDBJ databases">
        <authorList>
            <person name="Varghese N."/>
            <person name="Submissions S."/>
        </authorList>
    </citation>
    <scope>NUCLEOTIDE SEQUENCE [LARGE SCALE GENOMIC DNA]</scope>
    <source>
        <strain evidence="2">R11H</strain>
    </source>
</reference>
<evidence type="ECO:0000313" key="1">
    <source>
        <dbReference type="EMBL" id="SKB35772.1"/>
    </source>
</evidence>
<keyword evidence="2" id="KW-1185">Reference proteome</keyword>
<proteinExistence type="predicted"/>
<protein>
    <submittedName>
        <fullName evidence="1">Uncharacterized protein</fullName>
    </submittedName>
</protein>
<gene>
    <name evidence="1" type="ORF">SAMN06295937_100413</name>
</gene>
<name>A0A1T5AL85_9SPHN</name>
<dbReference type="EMBL" id="FUYP01000004">
    <property type="protein sequence ID" value="SKB35772.1"/>
    <property type="molecule type" value="Genomic_DNA"/>
</dbReference>
<dbReference type="Proteomes" id="UP000190044">
    <property type="component" value="Unassembled WGS sequence"/>
</dbReference>
<organism evidence="1 2">
    <name type="scientific">Sphingopyxis flava</name>
    <dbReference type="NCBI Taxonomy" id="1507287"/>
    <lineage>
        <taxon>Bacteria</taxon>
        <taxon>Pseudomonadati</taxon>
        <taxon>Pseudomonadota</taxon>
        <taxon>Alphaproteobacteria</taxon>
        <taxon>Sphingomonadales</taxon>
        <taxon>Sphingomonadaceae</taxon>
        <taxon>Sphingopyxis</taxon>
    </lineage>
</organism>
<sequence>MLRCQRQSQIVLADIDQVSEPLQKTEHNENVGKRSDGNAWITPFKAGNGAWRGAALGRACNRKLRIVRILGRKVPSGASLLLTVLPMIPTIKTNTVRPRDRQQRWNSQAD</sequence>
<accession>A0A1T5AL85</accession>
<evidence type="ECO:0000313" key="2">
    <source>
        <dbReference type="Proteomes" id="UP000190044"/>
    </source>
</evidence>
<dbReference type="RefSeq" id="WP_176141508.1">
    <property type="nucleotide sequence ID" value="NZ_FUYP01000004.1"/>
</dbReference>